<protein>
    <submittedName>
        <fullName evidence="1">Uncharacterized protein</fullName>
    </submittedName>
</protein>
<organism evidence="1 2">
    <name type="scientific">Xylanibacter caecicola</name>
    <dbReference type="NCBI Taxonomy" id="2736294"/>
    <lineage>
        <taxon>Bacteria</taxon>
        <taxon>Pseudomonadati</taxon>
        <taxon>Bacteroidota</taxon>
        <taxon>Bacteroidia</taxon>
        <taxon>Bacteroidales</taxon>
        <taxon>Prevotellaceae</taxon>
        <taxon>Xylanibacter</taxon>
    </lineage>
</organism>
<reference evidence="1 2" key="1">
    <citation type="submission" date="2020-05" db="EMBL/GenBank/DDBJ databases">
        <title>Distinct polysaccharide utilization as determinants for interspecies competition between intestinal Prevotella spp.</title>
        <authorList>
            <person name="Galvez E.J.C."/>
            <person name="Iljazovic A."/>
            <person name="Strowig T."/>
        </authorList>
    </citation>
    <scope>NUCLEOTIDE SEQUENCE [LARGE SCALE GENOMIC DNA]</scope>
    <source>
        <strain evidence="1 2">PCHR</strain>
    </source>
</reference>
<sequence>MRSILLFFVTYLSILNVYGQIQIFRTGDNGNIITSPEYIEPFINGTHSDIEPYILKETSVINTDVGYTIRCLRYNGWENETGDFNVIEINTGQGEVLNLQYDEGWERVSMPGLQYGNKSFYHETLVNGEVALFFTGATLMSQPPYLTIIILAHGRACLVFNKRMIVNNVVRENGDLLFNLQENVIEWTDEYTPADDAVLHTISIKNGLMYFE</sequence>
<evidence type="ECO:0000313" key="1">
    <source>
        <dbReference type="EMBL" id="NPE26014.1"/>
    </source>
</evidence>
<name>A0ABX2B7H9_9BACT</name>
<proteinExistence type="predicted"/>
<gene>
    <name evidence="1" type="ORF">HPS54_10925</name>
</gene>
<dbReference type="RefSeq" id="WP_172345483.1">
    <property type="nucleotide sequence ID" value="NZ_CASYYZ010000032.1"/>
</dbReference>
<dbReference type="EMBL" id="JABKKJ010000025">
    <property type="protein sequence ID" value="NPE26014.1"/>
    <property type="molecule type" value="Genomic_DNA"/>
</dbReference>
<keyword evidence="2" id="KW-1185">Reference proteome</keyword>
<comment type="caution">
    <text evidence="1">The sequence shown here is derived from an EMBL/GenBank/DDBJ whole genome shotgun (WGS) entry which is preliminary data.</text>
</comment>
<evidence type="ECO:0000313" key="2">
    <source>
        <dbReference type="Proteomes" id="UP000820977"/>
    </source>
</evidence>
<dbReference type="Proteomes" id="UP000820977">
    <property type="component" value="Unassembled WGS sequence"/>
</dbReference>
<accession>A0ABX2B7H9</accession>